<proteinExistence type="predicted"/>
<dbReference type="Proteomes" id="UP000790377">
    <property type="component" value="Unassembled WGS sequence"/>
</dbReference>
<evidence type="ECO:0000313" key="2">
    <source>
        <dbReference type="Proteomes" id="UP000790377"/>
    </source>
</evidence>
<sequence>MRHLTSIFVALSFILTQSTGSVHNGKPDLQPDCRARSWVRAPDMIPGAVIRGDVKILLDGDCPEVESYALGLRFKERILFKILQDGAAIPDRPTRKDNSNLFGPPREVEDIFKPSWRWGFGNSSPAGNDSEWKFYEDAVTNKDLWFVHEEETTSFEIKYQLDVPSTGGDLVSKFGLLIPDTNYPPALDHRISGAIRGDVEIHQTESIYEYFTEMLFTNGTLKQFPAGITAFQPLYPPRLSTQSNLTVIVPLETDPKRDVLHDPLQSNYTAEITIPSNGIILQGSTQNLSTIVHRSGYSNRTDTVAHINIFTTAQAQIKWSDIDFGARGAHHMPRFWHRSLTTALDFEPVELAPAGRRIPIIPPPPIVFPKLNSPEADKDKDLGQLVTTSSEPFTLLLSIQRDHVPDFAAHYHDLKTQICLSVQVRNGIEEPYDPSGPWDNAPVADDVPYDWVPWSEQVKQKPPRFPQGCTNVSVVLQSPTSTVTPVHYLSTDARTPIFVDDAAVSKLRARSRAERNLLAPLANQQTKVTAKGDEKLTRYFSGYNWREPIYVGETWVKKVLPSLERNAAEEHISPLVVQIS</sequence>
<comment type="caution">
    <text evidence="1">The sequence shown here is derived from an EMBL/GenBank/DDBJ whole genome shotgun (WGS) entry which is preliminary data.</text>
</comment>
<protein>
    <submittedName>
        <fullName evidence="1">Uncharacterized protein</fullName>
    </submittedName>
</protein>
<gene>
    <name evidence="1" type="ORF">BJ138DRAFT_1052409</name>
</gene>
<dbReference type="EMBL" id="MU267590">
    <property type="protein sequence ID" value="KAH7916555.1"/>
    <property type="molecule type" value="Genomic_DNA"/>
</dbReference>
<organism evidence="1 2">
    <name type="scientific">Hygrophoropsis aurantiaca</name>
    <dbReference type="NCBI Taxonomy" id="72124"/>
    <lineage>
        <taxon>Eukaryota</taxon>
        <taxon>Fungi</taxon>
        <taxon>Dikarya</taxon>
        <taxon>Basidiomycota</taxon>
        <taxon>Agaricomycotina</taxon>
        <taxon>Agaricomycetes</taxon>
        <taxon>Agaricomycetidae</taxon>
        <taxon>Boletales</taxon>
        <taxon>Coniophorineae</taxon>
        <taxon>Hygrophoropsidaceae</taxon>
        <taxon>Hygrophoropsis</taxon>
    </lineage>
</organism>
<keyword evidence="2" id="KW-1185">Reference proteome</keyword>
<accession>A0ACB8AT74</accession>
<evidence type="ECO:0000313" key="1">
    <source>
        <dbReference type="EMBL" id="KAH7916555.1"/>
    </source>
</evidence>
<name>A0ACB8AT74_9AGAM</name>
<reference evidence="1" key="1">
    <citation type="journal article" date="2021" name="New Phytol.">
        <title>Evolutionary innovations through gain and loss of genes in the ectomycorrhizal Boletales.</title>
        <authorList>
            <person name="Wu G."/>
            <person name="Miyauchi S."/>
            <person name="Morin E."/>
            <person name="Kuo A."/>
            <person name="Drula E."/>
            <person name="Varga T."/>
            <person name="Kohler A."/>
            <person name="Feng B."/>
            <person name="Cao Y."/>
            <person name="Lipzen A."/>
            <person name="Daum C."/>
            <person name="Hundley H."/>
            <person name="Pangilinan J."/>
            <person name="Johnson J."/>
            <person name="Barry K."/>
            <person name="LaButti K."/>
            <person name="Ng V."/>
            <person name="Ahrendt S."/>
            <person name="Min B."/>
            <person name="Choi I.G."/>
            <person name="Park H."/>
            <person name="Plett J.M."/>
            <person name="Magnuson J."/>
            <person name="Spatafora J.W."/>
            <person name="Nagy L.G."/>
            <person name="Henrissat B."/>
            <person name="Grigoriev I.V."/>
            <person name="Yang Z.L."/>
            <person name="Xu J."/>
            <person name="Martin F.M."/>
        </authorList>
    </citation>
    <scope>NUCLEOTIDE SEQUENCE</scope>
    <source>
        <strain evidence="1">ATCC 28755</strain>
    </source>
</reference>